<protein>
    <submittedName>
        <fullName evidence="1">Uncharacterized protein</fullName>
    </submittedName>
</protein>
<dbReference type="Proteomes" id="UP001176468">
    <property type="component" value="Unassembled WGS sequence"/>
</dbReference>
<keyword evidence="2" id="KW-1185">Reference proteome</keyword>
<dbReference type="EMBL" id="JAUQSZ010000009">
    <property type="protein sequence ID" value="MDO7843429.1"/>
    <property type="molecule type" value="Genomic_DNA"/>
</dbReference>
<accession>A0ABT9A0T0</accession>
<sequence length="98" mass="10764">MLTADEIPPRCEICRHWHRASPPLATGTRNRREDPNVGACQLYPPVLAETKWFPVSMFPEVHASRVCGEWEEVYPGHDGGGGGEEIAPDNVVKLSAVA</sequence>
<evidence type="ECO:0000313" key="2">
    <source>
        <dbReference type="Proteomes" id="UP001176468"/>
    </source>
</evidence>
<dbReference type="RefSeq" id="WP_304561881.1">
    <property type="nucleotide sequence ID" value="NZ_JAUQSZ010000009.1"/>
</dbReference>
<organism evidence="1 2">
    <name type="scientific">Sphingomonas immobilis</name>
    <dbReference type="NCBI Taxonomy" id="3063997"/>
    <lineage>
        <taxon>Bacteria</taxon>
        <taxon>Pseudomonadati</taxon>
        <taxon>Pseudomonadota</taxon>
        <taxon>Alphaproteobacteria</taxon>
        <taxon>Sphingomonadales</taxon>
        <taxon>Sphingomonadaceae</taxon>
        <taxon>Sphingomonas</taxon>
    </lineage>
</organism>
<proteinExistence type="predicted"/>
<comment type="caution">
    <text evidence="1">The sequence shown here is derived from an EMBL/GenBank/DDBJ whole genome shotgun (WGS) entry which is preliminary data.</text>
</comment>
<evidence type="ECO:0000313" key="1">
    <source>
        <dbReference type="EMBL" id="MDO7843429.1"/>
    </source>
</evidence>
<gene>
    <name evidence="1" type="ORF">Q5H94_13925</name>
</gene>
<name>A0ABT9A0T0_9SPHN</name>
<reference evidence="1" key="1">
    <citation type="submission" date="2023-07" db="EMBL/GenBank/DDBJ databases">
        <authorList>
            <person name="Kim M.K."/>
        </authorList>
    </citation>
    <scope>NUCLEOTIDE SEQUENCE</scope>
    <source>
        <strain evidence="1">CA1-15</strain>
    </source>
</reference>